<sequence>MTTETPTTFLDATGLRCPLPVLRARKAMKALASGGVLEVIATDPSAVTDFQSFCETTGDQLLSWKEAEGRFTFLIQKAAG</sequence>
<dbReference type="PROSITE" id="PS01148">
    <property type="entry name" value="UPF0033"/>
    <property type="match status" value="1"/>
</dbReference>
<protein>
    <submittedName>
        <fullName evidence="3">Sulfurtransferase TusA family protein</fullName>
    </submittedName>
</protein>
<keyword evidence="4" id="KW-1185">Reference proteome</keyword>
<dbReference type="PANTHER" id="PTHR33279:SF6">
    <property type="entry name" value="SULFUR CARRIER PROTEIN YEDF-RELATED"/>
    <property type="match status" value="1"/>
</dbReference>
<dbReference type="Pfam" id="PF01206">
    <property type="entry name" value="TusA"/>
    <property type="match status" value="1"/>
</dbReference>
<dbReference type="InterPro" id="IPR036868">
    <property type="entry name" value="TusA-like_sf"/>
</dbReference>
<dbReference type="EMBL" id="JAAQPH010000012">
    <property type="protein sequence ID" value="NIA70124.1"/>
    <property type="molecule type" value="Genomic_DNA"/>
</dbReference>
<accession>A0A967KB03</accession>
<organism evidence="3 4">
    <name type="scientific">Pelagibius litoralis</name>
    <dbReference type="NCBI Taxonomy" id="374515"/>
    <lineage>
        <taxon>Bacteria</taxon>
        <taxon>Pseudomonadati</taxon>
        <taxon>Pseudomonadota</taxon>
        <taxon>Alphaproteobacteria</taxon>
        <taxon>Rhodospirillales</taxon>
        <taxon>Rhodovibrionaceae</taxon>
        <taxon>Pelagibius</taxon>
    </lineage>
</organism>
<dbReference type="RefSeq" id="WP_167226418.1">
    <property type="nucleotide sequence ID" value="NZ_JAAQPH010000012.1"/>
</dbReference>
<evidence type="ECO:0000259" key="2">
    <source>
        <dbReference type="PROSITE" id="PS01148"/>
    </source>
</evidence>
<evidence type="ECO:0000256" key="1">
    <source>
        <dbReference type="ARBA" id="ARBA00008984"/>
    </source>
</evidence>
<evidence type="ECO:0000313" key="4">
    <source>
        <dbReference type="Proteomes" id="UP000761264"/>
    </source>
</evidence>
<dbReference type="InterPro" id="IPR001455">
    <property type="entry name" value="TusA-like"/>
</dbReference>
<dbReference type="AlphaFoldDB" id="A0A967KB03"/>
<dbReference type="Proteomes" id="UP000761264">
    <property type="component" value="Unassembled WGS sequence"/>
</dbReference>
<gene>
    <name evidence="3" type="ORF">HBA54_16075</name>
</gene>
<dbReference type="SUPFAM" id="SSF64307">
    <property type="entry name" value="SirA-like"/>
    <property type="match status" value="1"/>
</dbReference>
<proteinExistence type="inferred from homology"/>
<name>A0A967KB03_9PROT</name>
<dbReference type="Gene3D" id="3.30.110.40">
    <property type="entry name" value="TusA-like domain"/>
    <property type="match status" value="1"/>
</dbReference>
<feature type="domain" description="UPF0033" evidence="2">
    <location>
        <begin position="10"/>
        <end position="34"/>
    </location>
</feature>
<comment type="caution">
    <text evidence="3">The sequence shown here is derived from an EMBL/GenBank/DDBJ whole genome shotgun (WGS) entry which is preliminary data.</text>
</comment>
<evidence type="ECO:0000313" key="3">
    <source>
        <dbReference type="EMBL" id="NIA70124.1"/>
    </source>
</evidence>
<dbReference type="CDD" id="cd00291">
    <property type="entry name" value="SirA_YedF_YeeD"/>
    <property type="match status" value="1"/>
</dbReference>
<reference evidence="3" key="1">
    <citation type="submission" date="2020-03" db="EMBL/GenBank/DDBJ databases">
        <title>Genome of Pelagibius litoralis DSM 21314T.</title>
        <authorList>
            <person name="Wang G."/>
        </authorList>
    </citation>
    <scope>NUCLEOTIDE SEQUENCE</scope>
    <source>
        <strain evidence="3">DSM 21314</strain>
    </source>
</reference>
<comment type="similarity">
    <text evidence="1">Belongs to the sulfur carrier protein TusA family.</text>
</comment>
<dbReference type="PANTHER" id="PTHR33279">
    <property type="entry name" value="SULFUR CARRIER PROTEIN YEDF-RELATED"/>
    <property type="match status" value="1"/>
</dbReference>